<dbReference type="EMBL" id="CABBZR010000003">
    <property type="protein sequence ID" value="VSJ51581.1"/>
    <property type="molecule type" value="Genomic_DNA"/>
</dbReference>
<evidence type="ECO:0000313" key="3">
    <source>
        <dbReference type="EMBL" id="VSJ51581.1"/>
    </source>
</evidence>
<dbReference type="Proteomes" id="UP000314170">
    <property type="component" value="Unassembled WGS sequence"/>
</dbReference>
<protein>
    <submittedName>
        <fullName evidence="3">Transposase (IS4 family)</fullName>
    </submittedName>
</protein>
<reference evidence="2" key="3">
    <citation type="journal article" date="2014" name="BMC Biol.">
        <title>Variable recombination dynamics during the emergence, transmission and 'disarming' of a multidrug-resistant pneumococcal clone.</title>
        <authorList>
            <person name="Croucher N.J."/>
            <person name="Hanage W.P."/>
            <person name="Harris S.R."/>
            <person name="McGee L."/>
            <person name="van der Linden M."/>
            <person name="de Lencastre H."/>
            <person name="Sa-Leao R."/>
            <person name="Song J.H."/>
            <person name="Ko K.S."/>
            <person name="Beall B."/>
            <person name="Klugman K.P."/>
            <person name="Parkhill J."/>
            <person name="Tomasz A."/>
            <person name="Kristinsson K.G."/>
            <person name="Bentley S.D."/>
        </authorList>
    </citation>
    <scope>NUCLEOTIDE SEQUENCE</scope>
    <source>
        <strain evidence="2">DCC1524</strain>
    </source>
</reference>
<gene>
    <name evidence="3" type="ORF">SAMEA104154639_00745</name>
</gene>
<reference evidence="1" key="1">
    <citation type="journal article" date="2011" name="Antimicrob. Agents Chemother.">
        <title>Heterogeneity of Tn5253-Like Composite Elements in Clinical Streptococcus pneumoniae Isolates.</title>
        <authorList>
            <person name="Mingoia M."/>
            <person name="Tili E."/>
            <person name="Manso E."/>
            <person name="Varaldo P.E."/>
            <person name="Montanari M.P."/>
        </authorList>
    </citation>
    <scope>NUCLEOTIDE SEQUENCE</scope>
    <source>
        <strain evidence="1">SpnF21</strain>
    </source>
</reference>
<name>D6CHQ1_STREE</name>
<dbReference type="AlphaFoldDB" id="D6CHQ1"/>
<evidence type="ECO:0000313" key="4">
    <source>
        <dbReference type="Proteomes" id="UP000314170"/>
    </source>
</evidence>
<evidence type="ECO:0000313" key="2">
    <source>
        <dbReference type="EMBL" id="CDL73871.1"/>
    </source>
</evidence>
<evidence type="ECO:0000313" key="1">
    <source>
        <dbReference type="EMBL" id="CBJ57203.1"/>
    </source>
</evidence>
<organism evidence="1">
    <name type="scientific">Streptococcus pneumoniae</name>
    <dbReference type="NCBI Taxonomy" id="1313"/>
    <lineage>
        <taxon>Bacteria</taxon>
        <taxon>Bacillati</taxon>
        <taxon>Bacillota</taxon>
        <taxon>Bacilli</taxon>
        <taxon>Lactobacillales</taxon>
        <taxon>Streptococcaceae</taxon>
        <taxon>Streptococcus</taxon>
    </lineage>
</organism>
<sequence>MILLFLRKDRSSLPEQSLDFLYLDYLCIMNIHNITFIPVKNSKKHLLTEEDKKFNRDTCNTY</sequence>
<reference evidence="2" key="2">
    <citation type="submission" date="2013-12" db="EMBL/GenBank/DDBJ databases">
        <authorList>
            <person name="Croucher N."/>
        </authorList>
    </citation>
    <scope>NUCLEOTIDE SEQUENCE</scope>
    <source>
        <strain evidence="2">DCC1524</strain>
    </source>
</reference>
<accession>D6CHQ1</accession>
<dbReference type="EMBL" id="HG799493">
    <property type="protein sequence ID" value="CDL73871.1"/>
    <property type="molecule type" value="Genomic_DNA"/>
</dbReference>
<reference evidence="3 4" key="4">
    <citation type="submission" date="2019-04" db="EMBL/GenBank/DDBJ databases">
        <authorList>
            <consortium name="Pathogen Informatics"/>
        </authorList>
    </citation>
    <scope>NUCLEOTIDE SEQUENCE [LARGE SCALE GENOMIC DNA]</scope>
    <source>
        <strain evidence="3 4">GPSC38</strain>
    </source>
</reference>
<dbReference type="EMBL" id="FN667862">
    <property type="protein sequence ID" value="CBJ57203.1"/>
    <property type="molecule type" value="Genomic_DNA"/>
</dbReference>
<proteinExistence type="predicted"/>